<evidence type="ECO:0000256" key="6">
    <source>
        <dbReference type="SAM" id="Phobius"/>
    </source>
</evidence>
<dbReference type="Proteomes" id="UP000215002">
    <property type="component" value="Chromosome"/>
</dbReference>
<dbReference type="KEGG" id="muc:MuYL_4447"/>
<feature type="domain" description="MacB-like periplasmic core" evidence="8">
    <location>
        <begin position="20"/>
        <end position="242"/>
    </location>
</feature>
<dbReference type="InterPro" id="IPR003838">
    <property type="entry name" value="ABC3_permease_C"/>
</dbReference>
<dbReference type="Pfam" id="PF02687">
    <property type="entry name" value="FtsX"/>
    <property type="match status" value="2"/>
</dbReference>
<keyword evidence="2" id="KW-1003">Cell membrane</keyword>
<dbReference type="Pfam" id="PF12704">
    <property type="entry name" value="MacB_PCD"/>
    <property type="match status" value="2"/>
</dbReference>
<reference evidence="9 10" key="1">
    <citation type="submission" date="2017-08" db="EMBL/GenBank/DDBJ databases">
        <title>Complete genome sequence of Mucilaginibacter sp. strain BJC16-A31.</title>
        <authorList>
            <consortium name="Henan University of Science and Technology"/>
            <person name="You X."/>
        </authorList>
    </citation>
    <scope>NUCLEOTIDE SEQUENCE [LARGE SCALE GENOMIC DNA]</scope>
    <source>
        <strain evidence="9 10">BJC16-A31</strain>
    </source>
</reference>
<keyword evidence="3 6" id="KW-0812">Transmembrane</keyword>
<feature type="domain" description="MacB-like periplasmic core" evidence="8">
    <location>
        <begin position="434"/>
        <end position="641"/>
    </location>
</feature>
<feature type="transmembrane region" description="Helical" evidence="6">
    <location>
        <begin position="758"/>
        <end position="778"/>
    </location>
</feature>
<dbReference type="InterPro" id="IPR050250">
    <property type="entry name" value="Macrolide_Exporter_MacB"/>
</dbReference>
<dbReference type="RefSeq" id="WP_094572362.1">
    <property type="nucleotide sequence ID" value="NZ_CP022743.1"/>
</dbReference>
<feature type="transmembrane region" description="Helical" evidence="6">
    <location>
        <begin position="718"/>
        <end position="746"/>
    </location>
</feature>
<dbReference type="GO" id="GO:0022857">
    <property type="term" value="F:transmembrane transporter activity"/>
    <property type="evidence" value="ECO:0007669"/>
    <property type="project" value="TreeGrafter"/>
</dbReference>
<keyword evidence="4 6" id="KW-1133">Transmembrane helix</keyword>
<keyword evidence="10" id="KW-1185">Reference proteome</keyword>
<dbReference type="AlphaFoldDB" id="A0A223P2L9"/>
<feature type="transmembrane region" description="Helical" evidence="6">
    <location>
        <begin position="383"/>
        <end position="406"/>
    </location>
</feature>
<dbReference type="EMBL" id="CP022743">
    <property type="protein sequence ID" value="ASU36332.1"/>
    <property type="molecule type" value="Genomic_DNA"/>
</dbReference>
<dbReference type="GO" id="GO:0005886">
    <property type="term" value="C:plasma membrane"/>
    <property type="evidence" value="ECO:0007669"/>
    <property type="project" value="UniProtKB-SubCell"/>
</dbReference>
<evidence type="ECO:0000256" key="3">
    <source>
        <dbReference type="ARBA" id="ARBA00022692"/>
    </source>
</evidence>
<name>A0A223P2L9_9SPHI</name>
<evidence type="ECO:0000259" key="8">
    <source>
        <dbReference type="Pfam" id="PF12704"/>
    </source>
</evidence>
<protein>
    <submittedName>
        <fullName evidence="9">ABC transporter permease</fullName>
    </submittedName>
</protein>
<gene>
    <name evidence="9" type="ORF">MuYL_4447</name>
</gene>
<evidence type="ECO:0000313" key="10">
    <source>
        <dbReference type="Proteomes" id="UP000215002"/>
    </source>
</evidence>
<dbReference type="PANTHER" id="PTHR30572">
    <property type="entry name" value="MEMBRANE COMPONENT OF TRANSPORTER-RELATED"/>
    <property type="match status" value="1"/>
</dbReference>
<feature type="transmembrane region" description="Helical" evidence="6">
    <location>
        <begin position="289"/>
        <end position="311"/>
    </location>
</feature>
<keyword evidence="5 6" id="KW-0472">Membrane</keyword>
<accession>A0A223P2L9</accession>
<sequence>MIKNYLKVAWRNLIKNKAHTIINITGLSVGMAVAMLIGLWIWDELSYDKYFQNHDRIVQVWQHQTFNGKVGSQIAMPIPLGTMLGKDYHSDFKYVVLSSWNYDHILAYGDKKITMQGSYMQADAPDMLSLKMLKGTRRALKDPSSIMLSDKVAKAIFGNDDPMDKTIKLDNKQLVKVTGVYEDLPHNTSFNELSVILPWDLYLSSQQWVKQAQTQWGNNSFQIFAQLNQNVTIDKVDARIKKLKAINIAAQGDNVGASFKPVVFLHPMDKWHLYSEFKDGINTGGAIQFVWMFGIIGVFVLLLACINFMNLSTARSEKRAKEVGIRKTVGSLRSQLIVQFFSESLMVVVFAFLFSIVIVLLILPWFNQVADKTMTILWASPVFWIIGIGFSLITGLISGSYPAFYLSSFQPVKVLKGTFKAGRFAAIPRKVLVVLQFTVSVTLIIGTIIVFRQVQHTKNRPVGYERTGLVQMGMKSDGIHKNFAAVRNDLLQSGTIIEMAESGSPLTDVYSNNSGLKWRGKAPDLQDDFGTIRLTPEFGKVAQWKILDGRDFSREFISDSSAMILNESAAKFMNFKHPVGEIIDWGKKFTVIGVVKDMVMSSPYEPVKPSIFVLDNGIGNLVDIRLNPKVSTREALAKIEAAFKKYDPGSPFDYRFTDEEYARKFANEERVGKLAGFFTLLAIFISCMGLFGMASFMAEQRIKEIGVRKVLGASIFSLWRLMSVDFIILVSISLLIAIPTAYYFMYGWLQGYKYRADLSWWIFVGTGIGTIIITILTVSYQSIKAALMNPVNSLKTE</sequence>
<evidence type="ECO:0000256" key="5">
    <source>
        <dbReference type="ARBA" id="ARBA00023136"/>
    </source>
</evidence>
<evidence type="ECO:0000256" key="2">
    <source>
        <dbReference type="ARBA" id="ARBA00022475"/>
    </source>
</evidence>
<feature type="transmembrane region" description="Helical" evidence="6">
    <location>
        <begin position="21"/>
        <end position="42"/>
    </location>
</feature>
<evidence type="ECO:0000259" key="7">
    <source>
        <dbReference type="Pfam" id="PF02687"/>
    </source>
</evidence>
<dbReference type="OrthoDB" id="1451596at2"/>
<feature type="domain" description="ABC3 transporter permease C-terminal" evidence="7">
    <location>
        <begin position="677"/>
        <end position="790"/>
    </location>
</feature>
<evidence type="ECO:0000256" key="4">
    <source>
        <dbReference type="ARBA" id="ARBA00022989"/>
    </source>
</evidence>
<evidence type="ECO:0000256" key="1">
    <source>
        <dbReference type="ARBA" id="ARBA00004651"/>
    </source>
</evidence>
<feature type="transmembrane region" description="Helical" evidence="6">
    <location>
        <begin position="336"/>
        <end position="363"/>
    </location>
</feature>
<feature type="transmembrane region" description="Helical" evidence="6">
    <location>
        <begin position="431"/>
        <end position="451"/>
    </location>
</feature>
<evidence type="ECO:0000313" key="9">
    <source>
        <dbReference type="EMBL" id="ASU36332.1"/>
    </source>
</evidence>
<dbReference type="InterPro" id="IPR025857">
    <property type="entry name" value="MacB_PCD"/>
</dbReference>
<organism evidence="9 10">
    <name type="scientific">Mucilaginibacter xinganensis</name>
    <dbReference type="NCBI Taxonomy" id="1234841"/>
    <lineage>
        <taxon>Bacteria</taxon>
        <taxon>Pseudomonadati</taxon>
        <taxon>Bacteroidota</taxon>
        <taxon>Sphingobacteriia</taxon>
        <taxon>Sphingobacteriales</taxon>
        <taxon>Sphingobacteriaceae</taxon>
        <taxon>Mucilaginibacter</taxon>
    </lineage>
</organism>
<feature type="domain" description="ABC3 transporter permease C-terminal" evidence="7">
    <location>
        <begin position="295"/>
        <end position="411"/>
    </location>
</feature>
<feature type="transmembrane region" description="Helical" evidence="6">
    <location>
        <begin position="674"/>
        <end position="697"/>
    </location>
</feature>
<proteinExistence type="predicted"/>
<comment type="subcellular location">
    <subcellularLocation>
        <location evidence="1">Cell membrane</location>
        <topology evidence="1">Multi-pass membrane protein</topology>
    </subcellularLocation>
</comment>
<dbReference type="PANTHER" id="PTHR30572:SF18">
    <property type="entry name" value="ABC-TYPE MACROLIDE FAMILY EXPORT SYSTEM PERMEASE COMPONENT 2"/>
    <property type="match status" value="1"/>
</dbReference>